<reference evidence="2 3" key="1">
    <citation type="submission" date="2021-06" db="EMBL/GenBank/DDBJ databases">
        <title>Caerostris darwini draft genome.</title>
        <authorList>
            <person name="Kono N."/>
            <person name="Arakawa K."/>
        </authorList>
    </citation>
    <scope>NUCLEOTIDE SEQUENCE [LARGE SCALE GENOMIC DNA]</scope>
</reference>
<name>A0AAV4S575_9ARAC</name>
<evidence type="ECO:0000313" key="3">
    <source>
        <dbReference type="Proteomes" id="UP001054837"/>
    </source>
</evidence>
<dbReference type="AlphaFoldDB" id="A0AAV4S575"/>
<evidence type="ECO:0008006" key="4">
    <source>
        <dbReference type="Google" id="ProtNLM"/>
    </source>
</evidence>
<evidence type="ECO:0000256" key="1">
    <source>
        <dbReference type="SAM" id="MobiDB-lite"/>
    </source>
</evidence>
<sequence length="107" mass="12103">MNVKREEEKKSILSVYYFILHHSFGKGQKKIRLLFTHSCLLAQDILFPSQNEGWWRRKRLSVGDVMFGEPYLKNLTWGGSLGSIGSNRSMPKAKSQGGGVESDKSTP</sequence>
<proteinExistence type="predicted"/>
<dbReference type="Proteomes" id="UP001054837">
    <property type="component" value="Unassembled WGS sequence"/>
</dbReference>
<evidence type="ECO:0000313" key="2">
    <source>
        <dbReference type="EMBL" id="GIY27198.1"/>
    </source>
</evidence>
<organism evidence="2 3">
    <name type="scientific">Caerostris darwini</name>
    <dbReference type="NCBI Taxonomy" id="1538125"/>
    <lineage>
        <taxon>Eukaryota</taxon>
        <taxon>Metazoa</taxon>
        <taxon>Ecdysozoa</taxon>
        <taxon>Arthropoda</taxon>
        <taxon>Chelicerata</taxon>
        <taxon>Arachnida</taxon>
        <taxon>Araneae</taxon>
        <taxon>Araneomorphae</taxon>
        <taxon>Entelegynae</taxon>
        <taxon>Araneoidea</taxon>
        <taxon>Araneidae</taxon>
        <taxon>Caerostris</taxon>
    </lineage>
</organism>
<comment type="caution">
    <text evidence="2">The sequence shown here is derived from an EMBL/GenBank/DDBJ whole genome shotgun (WGS) entry which is preliminary data.</text>
</comment>
<protein>
    <recommendedName>
        <fullName evidence="4">Ycf15</fullName>
    </recommendedName>
</protein>
<accession>A0AAV4S575</accession>
<feature type="region of interest" description="Disordered" evidence="1">
    <location>
        <begin position="83"/>
        <end position="107"/>
    </location>
</feature>
<gene>
    <name evidence="2" type="ORF">CDAR_22731</name>
</gene>
<keyword evidence="3" id="KW-1185">Reference proteome</keyword>
<dbReference type="EMBL" id="BPLQ01007033">
    <property type="protein sequence ID" value="GIY27198.1"/>
    <property type="molecule type" value="Genomic_DNA"/>
</dbReference>